<dbReference type="Proteomes" id="UP000016412">
    <property type="component" value="Unassembled WGS sequence"/>
</dbReference>
<gene>
    <name evidence="3" type="ORF">HMPREF0860_0059</name>
    <name evidence="2" type="ORF">HMPREF1325_2307</name>
</gene>
<evidence type="ECO:0000313" key="3">
    <source>
        <dbReference type="EMBL" id="ERK02662.1"/>
    </source>
</evidence>
<dbReference type="EMBL" id="AVQI01000050">
    <property type="protein sequence ID" value="ERK02662.1"/>
    <property type="molecule type" value="Genomic_DNA"/>
</dbReference>
<dbReference type="eggNOG" id="ENOG502ZQUE">
    <property type="taxonomic scope" value="Bacteria"/>
</dbReference>
<dbReference type="AlphaFoldDB" id="U1GU81"/>
<dbReference type="STRING" id="1125725.HMPREF1325_2307"/>
<evidence type="ECO:0000256" key="1">
    <source>
        <dbReference type="SAM" id="SignalP"/>
    </source>
</evidence>
<evidence type="ECO:0000313" key="4">
    <source>
        <dbReference type="Proteomes" id="UP000016412"/>
    </source>
</evidence>
<organism evidence="2 4">
    <name type="scientific">Treponema socranskii subsp. socranskii VPI DR56BR1116 = ATCC 35536</name>
    <dbReference type="NCBI Taxonomy" id="1125725"/>
    <lineage>
        <taxon>Bacteria</taxon>
        <taxon>Pseudomonadati</taxon>
        <taxon>Spirochaetota</taxon>
        <taxon>Spirochaetia</taxon>
        <taxon>Spirochaetales</taxon>
        <taxon>Treponemataceae</taxon>
        <taxon>Treponema</taxon>
    </lineage>
</organism>
<evidence type="ECO:0000313" key="5">
    <source>
        <dbReference type="Proteomes" id="UP000016646"/>
    </source>
</evidence>
<feature type="chain" id="PRO_5004611730" evidence="1">
    <location>
        <begin position="25"/>
        <end position="417"/>
    </location>
</feature>
<sequence>MGDRRFFAALCALVFFVCLPFVQAQTPDGVPAQEQADKNPATEGMADEKTEEMTHYFIEESERGSVLYQRLSWQTVEDILGYEFELEKEDDNGNWRRIDKKLVKDNFTDVSLPPGSYRYKITVINLLEQAEASSAYRNFEILIAHQPEVDSVSPQIIYLDEFFDGIFAASGAYFLRHTVFSLSKQGGAPITLVPAELSKDGKKVRFELNLNKFNPGIYTFTVRDISGLTDKSKTVTFKFQKPVDAYVSAGYAFTGFAGESVFQTFYNRNIAPLGGIFRFSLLPIKRTYGHFGFNLTYSAAMMNAKRDYYTLSGTLMTAQLNAVYIYPLIKHRLNLDVHAGFGTAFLVNSRFVFDGSGDVKSPAYWYWGPGISAGTSLQLLNVFKKMYVEAGVEHFIVFRKGMPKYIVQPEVSVGWMF</sequence>
<dbReference type="InterPro" id="IPR013783">
    <property type="entry name" value="Ig-like_fold"/>
</dbReference>
<dbReference type="OrthoDB" id="355482at2"/>
<keyword evidence="5" id="KW-1185">Reference proteome</keyword>
<keyword evidence="1" id="KW-0732">Signal</keyword>
<evidence type="ECO:0000313" key="2">
    <source>
        <dbReference type="EMBL" id="ERF61510.1"/>
    </source>
</evidence>
<dbReference type="EMBL" id="AUZJ01000009">
    <property type="protein sequence ID" value="ERF61510.1"/>
    <property type="molecule type" value="Genomic_DNA"/>
</dbReference>
<dbReference type="Proteomes" id="UP000016646">
    <property type="component" value="Unassembled WGS sequence"/>
</dbReference>
<proteinExistence type="predicted"/>
<accession>U1GU81</accession>
<name>U1GU81_TRESO</name>
<comment type="caution">
    <text evidence="2">The sequence shown here is derived from an EMBL/GenBank/DDBJ whole genome shotgun (WGS) entry which is preliminary data.</text>
</comment>
<dbReference type="PATRIC" id="fig|1125725.3.peg.370"/>
<feature type="signal peptide" evidence="1">
    <location>
        <begin position="1"/>
        <end position="24"/>
    </location>
</feature>
<dbReference type="Gene3D" id="2.60.40.10">
    <property type="entry name" value="Immunoglobulins"/>
    <property type="match status" value="1"/>
</dbReference>
<dbReference type="RefSeq" id="WP_021329387.1">
    <property type="nucleotide sequence ID" value="NZ_AUZJ01000009.1"/>
</dbReference>
<protein>
    <submittedName>
        <fullName evidence="2">Uncharacterized protein</fullName>
    </submittedName>
</protein>
<reference evidence="4 5" key="1">
    <citation type="submission" date="2013-08" db="EMBL/GenBank/DDBJ databases">
        <authorList>
            <person name="Durkin A.S."/>
            <person name="Haft D.R."/>
            <person name="McCorrison J."/>
            <person name="Torralba M."/>
            <person name="Gillis M."/>
            <person name="Haft D.H."/>
            <person name="Methe B."/>
            <person name="Sutton G."/>
            <person name="Nelson K.E."/>
        </authorList>
    </citation>
    <scope>NUCLEOTIDE SEQUENCE [LARGE SCALE GENOMIC DNA]</scope>
    <source>
        <strain evidence="3 5">ATCC 35536</strain>
        <strain evidence="2 4">VPI DR56BR1116</strain>
    </source>
</reference>